<feature type="compositionally biased region" description="Low complexity" evidence="4">
    <location>
        <begin position="123"/>
        <end position="136"/>
    </location>
</feature>
<dbReference type="InterPro" id="IPR001180">
    <property type="entry name" value="CNH_dom"/>
</dbReference>
<dbReference type="InterPro" id="IPR000591">
    <property type="entry name" value="DEP_dom"/>
</dbReference>
<dbReference type="InterPro" id="IPR001619">
    <property type="entry name" value="Sec1-like"/>
</dbReference>
<dbReference type="InterPro" id="IPR043127">
    <property type="entry name" value="Sec-1-like_dom3a"/>
</dbReference>
<dbReference type="CDD" id="cd00160">
    <property type="entry name" value="RhoGEF"/>
    <property type="match status" value="1"/>
</dbReference>
<dbReference type="InterPro" id="IPR036390">
    <property type="entry name" value="WH_DNA-bd_sf"/>
</dbReference>
<feature type="compositionally biased region" description="Low complexity" evidence="4">
    <location>
        <begin position="312"/>
        <end position="321"/>
    </location>
</feature>
<dbReference type="PROSITE" id="PS50010">
    <property type="entry name" value="DH_2"/>
    <property type="match status" value="1"/>
</dbReference>
<keyword evidence="9" id="KW-1185">Reference proteome</keyword>
<dbReference type="Pfam" id="PF00780">
    <property type="entry name" value="CNH"/>
    <property type="match status" value="1"/>
</dbReference>
<comment type="similarity">
    <text evidence="1">Belongs to the STXBP/unc-18/SEC1 family.</text>
</comment>
<evidence type="ECO:0000259" key="6">
    <source>
        <dbReference type="PROSITE" id="PS50010"/>
    </source>
</evidence>
<dbReference type="SUPFAM" id="SSF48065">
    <property type="entry name" value="DBL homology domain (DH-domain)"/>
    <property type="match status" value="1"/>
</dbReference>
<accession>A0AAV5GHA5</accession>
<dbReference type="SMART" id="SM00049">
    <property type="entry name" value="DEP"/>
    <property type="match status" value="1"/>
</dbReference>
<dbReference type="Gene3D" id="3.40.50.1910">
    <property type="match status" value="1"/>
</dbReference>
<evidence type="ECO:0000256" key="2">
    <source>
        <dbReference type="ARBA" id="ARBA00022553"/>
    </source>
</evidence>
<dbReference type="Pfam" id="PF00995">
    <property type="entry name" value="Sec1"/>
    <property type="match status" value="1"/>
</dbReference>
<evidence type="ECO:0000313" key="8">
    <source>
        <dbReference type="EMBL" id="GJN92011.1"/>
    </source>
</evidence>
<dbReference type="Gene3D" id="1.20.900.10">
    <property type="entry name" value="Dbl homology (DH) domain"/>
    <property type="match status" value="1"/>
</dbReference>
<dbReference type="EMBL" id="BQKY01000010">
    <property type="protein sequence ID" value="GJN92011.1"/>
    <property type="molecule type" value="Genomic_DNA"/>
</dbReference>
<dbReference type="PROSITE" id="PS50219">
    <property type="entry name" value="CNH"/>
    <property type="match status" value="1"/>
</dbReference>
<dbReference type="InterPro" id="IPR052233">
    <property type="entry name" value="Rho-type_GEFs"/>
</dbReference>
<dbReference type="Gene3D" id="2.30.29.30">
    <property type="entry name" value="Pleckstrin-homology domain (PH domain)/Phosphotyrosine-binding domain (PTB)"/>
    <property type="match status" value="1"/>
</dbReference>
<dbReference type="InterPro" id="IPR041675">
    <property type="entry name" value="PH_5"/>
</dbReference>
<dbReference type="InterPro" id="IPR011993">
    <property type="entry name" value="PH-like_dom_sf"/>
</dbReference>
<feature type="compositionally biased region" description="Low complexity" evidence="4">
    <location>
        <begin position="273"/>
        <end position="296"/>
    </location>
</feature>
<feature type="compositionally biased region" description="Low complexity" evidence="4">
    <location>
        <begin position="35"/>
        <end position="56"/>
    </location>
</feature>
<dbReference type="Pfam" id="PF00621">
    <property type="entry name" value="RhoGEF"/>
    <property type="match status" value="1"/>
</dbReference>
<dbReference type="InterPro" id="IPR035899">
    <property type="entry name" value="DBL_dom_sf"/>
</dbReference>
<feature type="compositionally biased region" description="Basic residues" evidence="4">
    <location>
        <begin position="21"/>
        <end position="34"/>
    </location>
</feature>
<dbReference type="Pfam" id="PF00610">
    <property type="entry name" value="DEP"/>
    <property type="match status" value="1"/>
</dbReference>
<dbReference type="InterPro" id="IPR001849">
    <property type="entry name" value="PH_domain"/>
</dbReference>
<feature type="region of interest" description="Disordered" evidence="4">
    <location>
        <begin position="2202"/>
        <end position="2306"/>
    </location>
</feature>
<organism evidence="8 9">
    <name type="scientific">Rhodotorula paludigena</name>
    <dbReference type="NCBI Taxonomy" id="86838"/>
    <lineage>
        <taxon>Eukaryota</taxon>
        <taxon>Fungi</taxon>
        <taxon>Dikarya</taxon>
        <taxon>Basidiomycota</taxon>
        <taxon>Pucciniomycotina</taxon>
        <taxon>Microbotryomycetes</taxon>
        <taxon>Sporidiobolales</taxon>
        <taxon>Sporidiobolaceae</taxon>
        <taxon>Rhodotorula</taxon>
    </lineage>
</organism>
<dbReference type="Gene3D" id="3.40.50.2060">
    <property type="match status" value="1"/>
</dbReference>
<name>A0AAV5GHA5_9BASI</name>
<feature type="region of interest" description="Disordered" evidence="4">
    <location>
        <begin position="676"/>
        <end position="711"/>
    </location>
</feature>
<feature type="region of interest" description="Disordered" evidence="4">
    <location>
        <begin position="1"/>
        <end position="56"/>
    </location>
</feature>
<protein>
    <recommendedName>
        <fullName evidence="10">Rho guanyl-nucleotide exchange factor</fullName>
    </recommendedName>
</protein>
<dbReference type="GO" id="GO:0005085">
    <property type="term" value="F:guanyl-nucleotide exchange factor activity"/>
    <property type="evidence" value="ECO:0007669"/>
    <property type="project" value="UniProtKB-KW"/>
</dbReference>
<comment type="caution">
    <text evidence="8">The sequence shown here is derived from an EMBL/GenBank/DDBJ whole genome shotgun (WGS) entry which is preliminary data.</text>
</comment>
<dbReference type="SUPFAM" id="SSF56815">
    <property type="entry name" value="Sec1/munc18-like (SM) proteins"/>
    <property type="match status" value="1"/>
</dbReference>
<dbReference type="Gene3D" id="3.90.830.10">
    <property type="entry name" value="Syntaxin Binding Protein 1, Chain A, domain 2"/>
    <property type="match status" value="1"/>
</dbReference>
<dbReference type="Proteomes" id="UP001342314">
    <property type="component" value="Unassembled WGS sequence"/>
</dbReference>
<dbReference type="SMART" id="SM00325">
    <property type="entry name" value="RhoGEF"/>
    <property type="match status" value="1"/>
</dbReference>
<evidence type="ECO:0000256" key="1">
    <source>
        <dbReference type="ARBA" id="ARBA00009884"/>
    </source>
</evidence>
<dbReference type="InterPro" id="IPR000219">
    <property type="entry name" value="DH_dom"/>
</dbReference>
<evidence type="ECO:0008006" key="10">
    <source>
        <dbReference type="Google" id="ProtNLM"/>
    </source>
</evidence>
<evidence type="ECO:0000259" key="5">
    <source>
        <dbReference type="PROSITE" id="PS50003"/>
    </source>
</evidence>
<feature type="region of interest" description="Disordered" evidence="4">
    <location>
        <begin position="222"/>
        <end position="368"/>
    </location>
</feature>
<feature type="domain" description="CNH" evidence="7">
    <location>
        <begin position="1186"/>
        <end position="1480"/>
    </location>
</feature>
<feature type="domain" description="PH" evidence="5">
    <location>
        <begin position="1026"/>
        <end position="1164"/>
    </location>
</feature>
<proteinExistence type="inferred from homology"/>
<dbReference type="Gene3D" id="1.10.10.10">
    <property type="entry name" value="Winged helix-like DNA-binding domain superfamily/Winged helix DNA-binding domain"/>
    <property type="match status" value="1"/>
</dbReference>
<evidence type="ECO:0000256" key="3">
    <source>
        <dbReference type="ARBA" id="ARBA00022658"/>
    </source>
</evidence>
<dbReference type="GO" id="GO:0035556">
    <property type="term" value="P:intracellular signal transduction"/>
    <property type="evidence" value="ECO:0007669"/>
    <property type="project" value="InterPro"/>
</dbReference>
<dbReference type="SMART" id="SM00036">
    <property type="entry name" value="CNH"/>
    <property type="match status" value="1"/>
</dbReference>
<feature type="compositionally biased region" description="Basic residues" evidence="4">
    <location>
        <begin position="2294"/>
        <end position="2306"/>
    </location>
</feature>
<reference evidence="8 9" key="1">
    <citation type="submission" date="2021-12" db="EMBL/GenBank/DDBJ databases">
        <title>High titer production of polyol ester of fatty acids by Rhodotorula paludigena BS15 towards product separation-free biomass refinery.</title>
        <authorList>
            <person name="Mano J."/>
            <person name="Ono H."/>
            <person name="Tanaka T."/>
            <person name="Naito K."/>
            <person name="Sushida H."/>
            <person name="Ike M."/>
            <person name="Tokuyasu K."/>
            <person name="Kitaoka M."/>
        </authorList>
    </citation>
    <scope>NUCLEOTIDE SEQUENCE [LARGE SCALE GENOMIC DNA]</scope>
    <source>
        <strain evidence="8 9">BS15</strain>
    </source>
</reference>
<dbReference type="PANTHER" id="PTHR46572:SF2">
    <property type="entry name" value="RHO1 GDP-GTP EXCHANGE PROTEIN 1-RELATED"/>
    <property type="match status" value="1"/>
</dbReference>
<keyword evidence="2" id="KW-0597">Phosphoprotein</keyword>
<feature type="region of interest" description="Disordered" evidence="4">
    <location>
        <begin position="1611"/>
        <end position="1633"/>
    </location>
</feature>
<feature type="compositionally biased region" description="Low complexity" evidence="4">
    <location>
        <begin position="2074"/>
        <end position="2086"/>
    </location>
</feature>
<dbReference type="InterPro" id="IPR043154">
    <property type="entry name" value="Sec-1-like_dom1"/>
</dbReference>
<dbReference type="PROSITE" id="PS50003">
    <property type="entry name" value="PH_DOMAIN"/>
    <property type="match status" value="1"/>
</dbReference>
<evidence type="ECO:0000259" key="7">
    <source>
        <dbReference type="PROSITE" id="PS50219"/>
    </source>
</evidence>
<feature type="compositionally biased region" description="Low complexity" evidence="4">
    <location>
        <begin position="222"/>
        <end position="256"/>
    </location>
</feature>
<dbReference type="InterPro" id="IPR036045">
    <property type="entry name" value="Sec1-like_sf"/>
</dbReference>
<evidence type="ECO:0000313" key="9">
    <source>
        <dbReference type="Proteomes" id="UP001342314"/>
    </source>
</evidence>
<feature type="region of interest" description="Disordered" evidence="4">
    <location>
        <begin position="487"/>
        <end position="517"/>
    </location>
</feature>
<dbReference type="Pfam" id="PF15405">
    <property type="entry name" value="PH_5"/>
    <property type="match status" value="1"/>
</dbReference>
<feature type="compositionally biased region" description="Polar residues" evidence="4">
    <location>
        <begin position="261"/>
        <end position="272"/>
    </location>
</feature>
<sequence>MSRQQQAYDELFGRRAAPAHARAHALHPHPHSHSHSQQQHQQQQQQQQQHQQYHQQQQQQQYYQQYYQQQQYSAQPYAQFGLTTTGHAQPHAAGQQQQQQQQGYVRGQGSYRGTPADPGSIGSTASQRSSFSSTSADPQTLAAAYAYGAKQQQQPYAPQRAYSSAQAYQQPQASWSAQPASSVPGYYPAPADADFGKLPSASADATLASGAASIRSYSSPRAAYAPSLSSGPPTASTSTSTSLFSRPSTSSASSLPYTYPESASTQHSNTSTPGSLSPNASPAAAAHAPLPSTASAVPGYGPPRLPEIPSQDDFFGGWDSQSGGGGDAWTRRSSGGGSATPTMSSTFGKRVASASRGEEADGFDLSGSGLSSYDHYPSALNQSRRSSADSDLRSVYQQQIVHDGRGLTALNQSTASLPYPYGVGTPFATSSPVLQSRTSTESMRVLPTQPKLAAAYAADRAQSFSASERPDLYRSWDSSMLPTPTAAFSASQPSLAPSVRPPSYSSNSPVAPLPGGGGAGNFPPSALVPRRSPVVYPALLSRVAAAFKDRIPVSERIKDGLVYQDAFDGRDAVDRIAYIIKTSDRNLALLLGRALDAQKFFHDVTYAHRLRDSPNEIYQFKERLVPSSGAAALFDLGAGDESQLVAQHPHAPGSAAALAQAQGLAQARASVVSTSSSVAPPGYATDARRASVPAPAQGGAGTVAQDDDDSPLPTGVFTLLTDCYSPTCTRDRLCYSIACPRRLEQQARLNLKREGLSGGLEDVGQQLKRRDSVESLLELREPGSLWIHSVPQEVLDSTSDQEKKRQEAINEVFYTERDFVRDLEYLRDFWIKPLRSSNIIPEARREDFVTQVFWNVLEIYAVNVRLADMLNKRQKQAHVVDHIGDIFLDMVPHFAPFVKYGAHQLYGKYEFEKEKGSNPAFAKFVDETERLPESRKLELNGYLTKPTTRLARYPLLLEACLKHTADDNPDKVAIPKVIKLVREFLAKVNVETGKSENRFNLAQLDQQLVFKNGEAVDLRLRDEERELIFKGPLKKRGGTQSDSAELQVFLFDHAILMVKQKSKNEQYKVYRKPIPLELLVVAPVDDLASARGGVARPRSLMARNASSVKIPATASQPPPGADKNKQGFAFTCIHLGRRGYQITLWAATWTARKKWLEKIEERQNELRERSLVFETLPLSAGYFVGTNRLTCAAPFDHGNRMVYGTENGVYLSDLREKNKVPVKVISAPSVTQLDVLEEQGILIVLADKAVQTFYVDHLDPSDAVGAAKRARKISANATFFKAGQCLGRTLVCVVKSGSVSSTIKALEPVDQSRGKKQPTIRKFLQGSNESLRVFKEFYIPTESSSVHFLKSKLCVGCTKGFEIVDLETLDTQGLLDPADSSLDFVQKRENAKPIAIYRIDGEFLLCYDEFAFYVNKNGWRAKSNWIIQWEGFPTAFALHYPYVLAFEPTFIEVRHVESGALMQIIPGNNIKCLFADSPPSASASAASYYHHQQQQHSRYGAHSPYGGRMGAAPSPPAYGHGGRSGIIVADGDRAFSYLDTLRAVPSRWKVLIVDQYTQRMLHSVLSTYDVLEEGIQQVDVITSSRQPQPRLAAVYLLMPTTQNVELVLRDYNPSPAPAQSKSSKKGAPPPTQEPPKYAAAYVNFMEGINDALVGKLTDGLPENYLQGLKELYINFHALEPRVFSLRTPHTFHSLYAPPEQQPEAALARWEDEIGWMARSIVNVLATLGEYPLIRYYHPPSSFHPILGAGLAAGEPVGKRLAERVQAEIDAYARDNSDFPPVSDPPRPRGVLFITDRSMDLNAPLLHDFTYQAMCNDLLDIVDGRRYRYIFTNEQGAQEEKEAILSDDDKVWCEVRHMHMKDALDKLIADFRSYAGEHGGTFGGQGGTSINDMKDMLASLPQMREVKEKLSLHLTMAEKCMTLFDKKHLPDVAGVEQCCATGVTPEGKTPKTLVEEMVPLLDDRSVSSLDKLRIIALYIMHRDGVPEGDKKRLYQHARLALHEMDAVDNLSHLGVNVDKDSGKKRKPLFKQREEEDAYDISRYQPALKYMLEEHFAGKLDQSTFPYVRDAPVSASSSALSRGGSANAPPATGSLRSARPQWTANRTQRVVNAPKQRVLVFMAGGATYSEVRAVYKVADAQSKDIFLGATDLITPQQFAADLSNLARGGSQHTQRVFKPLGAGGKPVPPRPAGISQEALDRRYYQKTQQQPLPPAPQSSSKQPTRASAPQQQVQMQQQQQPPVAARQSPPDSMRRPSNAPRAPSSTTSSSLAPTTSASSAPTSLNGSVSSAGGGSKIKKKGFLKRLID</sequence>
<dbReference type="InterPro" id="IPR027482">
    <property type="entry name" value="Sec1-like_dom2"/>
</dbReference>
<dbReference type="SUPFAM" id="SSF46785">
    <property type="entry name" value="Winged helix' DNA-binding domain"/>
    <property type="match status" value="1"/>
</dbReference>
<gene>
    <name evidence="8" type="ORF">Rhopal_005039-T1</name>
</gene>
<dbReference type="PANTHER" id="PTHR46572">
    <property type="entry name" value="RHO1 GDP-GTP EXCHANGE PROTEIN 1-RELATED"/>
    <property type="match status" value="1"/>
</dbReference>
<feature type="region of interest" description="Disordered" evidence="4">
    <location>
        <begin position="86"/>
        <end position="136"/>
    </location>
</feature>
<dbReference type="GO" id="GO:0016192">
    <property type="term" value="P:vesicle-mediated transport"/>
    <property type="evidence" value="ECO:0007669"/>
    <property type="project" value="InterPro"/>
</dbReference>
<evidence type="ECO:0000256" key="4">
    <source>
        <dbReference type="SAM" id="MobiDB-lite"/>
    </source>
</evidence>
<feature type="compositionally biased region" description="Low complexity" evidence="4">
    <location>
        <begin position="2215"/>
        <end position="2288"/>
    </location>
</feature>
<feature type="domain" description="DH" evidence="6">
    <location>
        <begin position="804"/>
        <end position="991"/>
    </location>
</feature>
<dbReference type="CDD" id="cd04435">
    <property type="entry name" value="DEP_fRom2"/>
    <property type="match status" value="1"/>
</dbReference>
<dbReference type="InterPro" id="IPR036388">
    <property type="entry name" value="WH-like_DNA-bd_sf"/>
</dbReference>
<keyword evidence="3" id="KW-0344">Guanine-nucleotide releasing factor</keyword>
<feature type="region of interest" description="Disordered" evidence="4">
    <location>
        <begin position="2074"/>
        <end position="2104"/>
    </location>
</feature>
<dbReference type="SUPFAM" id="SSF50729">
    <property type="entry name" value="PH domain-like"/>
    <property type="match status" value="1"/>
</dbReference>
<dbReference type="Gene3D" id="1.25.40.60">
    <property type="match status" value="1"/>
</dbReference>